<organism evidence="2 3">
    <name type="scientific">Dendrobium chrysotoxum</name>
    <name type="common">Orchid</name>
    <dbReference type="NCBI Taxonomy" id="161865"/>
    <lineage>
        <taxon>Eukaryota</taxon>
        <taxon>Viridiplantae</taxon>
        <taxon>Streptophyta</taxon>
        <taxon>Embryophyta</taxon>
        <taxon>Tracheophyta</taxon>
        <taxon>Spermatophyta</taxon>
        <taxon>Magnoliopsida</taxon>
        <taxon>Liliopsida</taxon>
        <taxon>Asparagales</taxon>
        <taxon>Orchidaceae</taxon>
        <taxon>Epidendroideae</taxon>
        <taxon>Malaxideae</taxon>
        <taxon>Dendrobiinae</taxon>
        <taxon>Dendrobium</taxon>
    </lineage>
</organism>
<evidence type="ECO:0000313" key="3">
    <source>
        <dbReference type="Proteomes" id="UP000775213"/>
    </source>
</evidence>
<keyword evidence="3" id="KW-1185">Reference proteome</keyword>
<accession>A0AAV7FI98</accession>
<keyword evidence="1" id="KW-0812">Transmembrane</keyword>
<evidence type="ECO:0000256" key="1">
    <source>
        <dbReference type="SAM" id="Phobius"/>
    </source>
</evidence>
<name>A0AAV7FI98_DENCH</name>
<gene>
    <name evidence="2" type="ORF">IEQ34_026954</name>
</gene>
<protein>
    <submittedName>
        <fullName evidence="2">Uncharacterized protein</fullName>
    </submittedName>
</protein>
<dbReference type="AlphaFoldDB" id="A0AAV7FI98"/>
<evidence type="ECO:0000313" key="2">
    <source>
        <dbReference type="EMBL" id="KAH0433771.1"/>
    </source>
</evidence>
<comment type="caution">
    <text evidence="2">The sequence shown here is derived from an EMBL/GenBank/DDBJ whole genome shotgun (WGS) entry which is preliminary data.</text>
</comment>
<reference evidence="2 3" key="1">
    <citation type="journal article" date="2021" name="Hortic Res">
        <title>Chromosome-scale assembly of the Dendrobium chrysotoxum genome enhances the understanding of orchid evolution.</title>
        <authorList>
            <person name="Zhang Y."/>
            <person name="Zhang G.Q."/>
            <person name="Zhang D."/>
            <person name="Liu X.D."/>
            <person name="Xu X.Y."/>
            <person name="Sun W.H."/>
            <person name="Yu X."/>
            <person name="Zhu X."/>
            <person name="Wang Z.W."/>
            <person name="Zhao X."/>
            <person name="Zhong W.Y."/>
            <person name="Chen H."/>
            <person name="Yin W.L."/>
            <person name="Huang T."/>
            <person name="Niu S.C."/>
            <person name="Liu Z.J."/>
        </authorList>
    </citation>
    <scope>NUCLEOTIDE SEQUENCE [LARGE SCALE GENOMIC DNA]</scope>
    <source>
        <strain evidence="2">Lindl</strain>
    </source>
</reference>
<keyword evidence="1" id="KW-0472">Membrane</keyword>
<dbReference type="EMBL" id="JAGFBR010000807">
    <property type="protein sequence ID" value="KAH0433771.1"/>
    <property type="molecule type" value="Genomic_DNA"/>
</dbReference>
<sequence>MLECLDKLSSIENISSDAIIAVQETLIENSDNKITLMTLDGHLLSNWIEHVNMSLAGILDFVHHQLGCHDCYKNRTLFNASFVILALICCISCAYVH</sequence>
<keyword evidence="1" id="KW-1133">Transmembrane helix</keyword>
<dbReference type="Proteomes" id="UP000775213">
    <property type="component" value="Unassembled WGS sequence"/>
</dbReference>
<proteinExistence type="predicted"/>
<feature type="transmembrane region" description="Helical" evidence="1">
    <location>
        <begin position="77"/>
        <end position="96"/>
    </location>
</feature>